<keyword evidence="2" id="KW-0460">Magnesium</keyword>
<protein>
    <recommendedName>
        <fullName evidence="4">Inositol monophosphatase</fullName>
    </recommendedName>
</protein>
<dbReference type="PROSITE" id="PS00630">
    <property type="entry name" value="IMP_2"/>
    <property type="match status" value="1"/>
</dbReference>
<dbReference type="Gene3D" id="3.40.190.80">
    <property type="match status" value="1"/>
</dbReference>
<dbReference type="InterPro" id="IPR000760">
    <property type="entry name" value="Inositol_monophosphatase-like"/>
</dbReference>
<dbReference type="GO" id="GO:0007165">
    <property type="term" value="P:signal transduction"/>
    <property type="evidence" value="ECO:0007669"/>
    <property type="project" value="TreeGrafter"/>
</dbReference>
<dbReference type="SUPFAM" id="SSF56655">
    <property type="entry name" value="Carbohydrate phosphatase"/>
    <property type="match status" value="1"/>
</dbReference>
<dbReference type="AlphaFoldDB" id="A0A0F9Q4T8"/>
<gene>
    <name evidence="3" type="ORF">LCGC14_0818680</name>
</gene>
<sequence>MQIDRLKIQQLVRDVANRTLSPLINNVSRRYKKDGSIVTKADEAVQTSLIDGLAEIYPDIELLGEEMTVEQQQALIASGRPIWCLDPIDGTSNFAANLPFFAISLALIEKGEVTFGIVYDFSRDESFTAAKGQGAWLNDEVIEIQSPGLKLSETIAFVDYKRLPQSLAAQLVTSRPYASQRNLGSIALELCWLSVGRGHIYLHGGQFLWDYAAGDLILSESGGFSSTLRGKPSFESSLEPRSSCAAIDKTLFDDWQRYIEERMDA</sequence>
<keyword evidence="1" id="KW-0479">Metal-binding</keyword>
<evidence type="ECO:0000256" key="1">
    <source>
        <dbReference type="ARBA" id="ARBA00022723"/>
    </source>
</evidence>
<dbReference type="GO" id="GO:0008934">
    <property type="term" value="F:inositol monophosphate 1-phosphatase activity"/>
    <property type="evidence" value="ECO:0007669"/>
    <property type="project" value="TreeGrafter"/>
</dbReference>
<proteinExistence type="predicted"/>
<dbReference type="PRINTS" id="PR00377">
    <property type="entry name" value="IMPHPHTASES"/>
</dbReference>
<organism evidence="3">
    <name type="scientific">marine sediment metagenome</name>
    <dbReference type="NCBI Taxonomy" id="412755"/>
    <lineage>
        <taxon>unclassified sequences</taxon>
        <taxon>metagenomes</taxon>
        <taxon>ecological metagenomes</taxon>
    </lineage>
</organism>
<name>A0A0F9Q4T8_9ZZZZ</name>
<dbReference type="PANTHER" id="PTHR20854">
    <property type="entry name" value="INOSITOL MONOPHOSPHATASE"/>
    <property type="match status" value="1"/>
</dbReference>
<dbReference type="CDD" id="cd01637">
    <property type="entry name" value="IMPase_like"/>
    <property type="match status" value="1"/>
</dbReference>
<dbReference type="GO" id="GO:0006020">
    <property type="term" value="P:inositol metabolic process"/>
    <property type="evidence" value="ECO:0007669"/>
    <property type="project" value="TreeGrafter"/>
</dbReference>
<evidence type="ECO:0000313" key="3">
    <source>
        <dbReference type="EMBL" id="KKN31962.1"/>
    </source>
</evidence>
<dbReference type="InterPro" id="IPR020550">
    <property type="entry name" value="Inositol_monophosphatase_CS"/>
</dbReference>
<reference evidence="3" key="1">
    <citation type="journal article" date="2015" name="Nature">
        <title>Complex archaea that bridge the gap between prokaryotes and eukaryotes.</title>
        <authorList>
            <person name="Spang A."/>
            <person name="Saw J.H."/>
            <person name="Jorgensen S.L."/>
            <person name="Zaremba-Niedzwiedzka K."/>
            <person name="Martijn J."/>
            <person name="Lind A.E."/>
            <person name="van Eijk R."/>
            <person name="Schleper C."/>
            <person name="Guy L."/>
            <person name="Ettema T.J."/>
        </authorList>
    </citation>
    <scope>NUCLEOTIDE SEQUENCE</scope>
</reference>
<dbReference type="GO" id="GO:0046854">
    <property type="term" value="P:phosphatidylinositol phosphate biosynthetic process"/>
    <property type="evidence" value="ECO:0007669"/>
    <property type="project" value="InterPro"/>
</dbReference>
<accession>A0A0F9Q4T8</accession>
<dbReference type="GO" id="GO:0046872">
    <property type="term" value="F:metal ion binding"/>
    <property type="evidence" value="ECO:0007669"/>
    <property type="project" value="UniProtKB-KW"/>
</dbReference>
<comment type="caution">
    <text evidence="3">The sequence shown here is derived from an EMBL/GenBank/DDBJ whole genome shotgun (WGS) entry which is preliminary data.</text>
</comment>
<dbReference type="Gene3D" id="3.30.540.10">
    <property type="entry name" value="Fructose-1,6-Bisphosphatase, subunit A, domain 1"/>
    <property type="match status" value="1"/>
</dbReference>
<evidence type="ECO:0000256" key="2">
    <source>
        <dbReference type="ARBA" id="ARBA00022842"/>
    </source>
</evidence>
<evidence type="ECO:0008006" key="4">
    <source>
        <dbReference type="Google" id="ProtNLM"/>
    </source>
</evidence>
<dbReference type="Pfam" id="PF00459">
    <property type="entry name" value="Inositol_P"/>
    <property type="match status" value="1"/>
</dbReference>
<dbReference type="PANTHER" id="PTHR20854:SF4">
    <property type="entry name" value="INOSITOL-1-MONOPHOSPHATASE-RELATED"/>
    <property type="match status" value="1"/>
</dbReference>
<dbReference type="EMBL" id="LAZR01002288">
    <property type="protein sequence ID" value="KKN31962.1"/>
    <property type="molecule type" value="Genomic_DNA"/>
</dbReference>